<evidence type="ECO:0000256" key="2">
    <source>
        <dbReference type="ARBA" id="ARBA00022884"/>
    </source>
</evidence>
<evidence type="ECO:0000259" key="5">
    <source>
        <dbReference type="PROSITE" id="PS50102"/>
    </source>
</evidence>
<protein>
    <recommendedName>
        <fullName evidence="5">RRM domain-containing protein</fullName>
    </recommendedName>
</protein>
<sequence length="375" mass="41955">MYYNNRGYGDYSDGREMGPKRQRLMDQGSSYYGSSPGYGASPGFGAGPGSSFMYNPPPYAGYTGQPPPFPVVRLRGLPFDCTEADIAEFLRGLDIVDVLFVHKGGRFTGEAYCVLGYPMQVDFALQRNRQNIGRRYVEVFRSKRHEYYKAIANEVADAQSGSPHRGARAKSHDERKDFLEHTGILRLRGLPYSARREDIKNFFKDFVLEDDVIHITYNSAGKPSGEAFVEFSSPDDSKAAMVKDNMTLGSRYIELFPAAREEMDEAIAKGRPPNPDEDPNEPVKHTGILRLRGLPFSATEEDIMEFFNGFVLSKDSVHITFNADGRATGEAFVEFASAEDSEAAMEKDRKTLGSRYIELFPSSQEELNEALSKGR</sequence>
<dbReference type="InterPro" id="IPR050666">
    <property type="entry name" value="ESRP"/>
</dbReference>
<dbReference type="InterPro" id="IPR000504">
    <property type="entry name" value="RRM_dom"/>
</dbReference>
<dbReference type="Pfam" id="PF00076">
    <property type="entry name" value="RRM_1"/>
    <property type="match status" value="2"/>
</dbReference>
<dbReference type="InterPro" id="IPR012677">
    <property type="entry name" value="Nucleotide-bd_a/b_plait_sf"/>
</dbReference>
<dbReference type="PANTHER" id="PTHR13976">
    <property type="entry name" value="HETEROGENEOUS NUCLEAR RIBONUCLEOPROTEIN-RELATED"/>
    <property type="match status" value="1"/>
</dbReference>
<keyword evidence="1" id="KW-0677">Repeat</keyword>
<dbReference type="Gene3D" id="3.30.70.330">
    <property type="match status" value="3"/>
</dbReference>
<proteinExistence type="predicted"/>
<evidence type="ECO:0000256" key="1">
    <source>
        <dbReference type="ARBA" id="ARBA00022737"/>
    </source>
</evidence>
<dbReference type="PROSITE" id="PS50102">
    <property type="entry name" value="RRM"/>
    <property type="match status" value="2"/>
</dbReference>
<evidence type="ECO:0000313" key="6">
    <source>
        <dbReference type="EMBL" id="MBA4626193.1"/>
    </source>
</evidence>
<evidence type="ECO:0000256" key="3">
    <source>
        <dbReference type="PROSITE-ProRule" id="PRU00176"/>
    </source>
</evidence>
<reference evidence="6" key="1">
    <citation type="journal article" date="2013" name="J. Plant Res.">
        <title>Effect of fungi and light on seed germination of three Opuntia species from semiarid lands of central Mexico.</title>
        <authorList>
            <person name="Delgado-Sanchez P."/>
            <person name="Jimenez-Bremont J.F."/>
            <person name="Guerrero-Gonzalez Mde L."/>
            <person name="Flores J."/>
        </authorList>
    </citation>
    <scope>NUCLEOTIDE SEQUENCE</scope>
    <source>
        <tissue evidence="6">Cladode</tissue>
    </source>
</reference>
<dbReference type="GO" id="GO:0003723">
    <property type="term" value="F:RNA binding"/>
    <property type="evidence" value="ECO:0007669"/>
    <property type="project" value="UniProtKB-UniRule"/>
</dbReference>
<dbReference type="CDD" id="cd12254">
    <property type="entry name" value="RRM_hnRNPH_ESRPs_RBM12_like"/>
    <property type="match status" value="3"/>
</dbReference>
<dbReference type="SUPFAM" id="SSF54928">
    <property type="entry name" value="RNA-binding domain, RBD"/>
    <property type="match status" value="3"/>
</dbReference>
<reference evidence="6" key="2">
    <citation type="submission" date="2020-07" db="EMBL/GenBank/DDBJ databases">
        <authorList>
            <person name="Vera ALvarez R."/>
            <person name="Arias-Moreno D.M."/>
            <person name="Jimenez-Jacinto V."/>
            <person name="Jimenez-Bremont J.F."/>
            <person name="Swaminathan K."/>
            <person name="Moose S.P."/>
            <person name="Guerrero-Gonzalez M.L."/>
            <person name="Marino-Ramirez L."/>
            <person name="Landsman D."/>
            <person name="Rodriguez-Kessler M."/>
            <person name="Delgado-Sanchez P."/>
        </authorList>
    </citation>
    <scope>NUCLEOTIDE SEQUENCE</scope>
    <source>
        <tissue evidence="6">Cladode</tissue>
    </source>
</reference>
<organism evidence="6">
    <name type="scientific">Opuntia streptacantha</name>
    <name type="common">Prickly pear cactus</name>
    <name type="synonym">Opuntia cardona</name>
    <dbReference type="NCBI Taxonomy" id="393608"/>
    <lineage>
        <taxon>Eukaryota</taxon>
        <taxon>Viridiplantae</taxon>
        <taxon>Streptophyta</taxon>
        <taxon>Embryophyta</taxon>
        <taxon>Tracheophyta</taxon>
        <taxon>Spermatophyta</taxon>
        <taxon>Magnoliopsida</taxon>
        <taxon>eudicotyledons</taxon>
        <taxon>Gunneridae</taxon>
        <taxon>Pentapetalae</taxon>
        <taxon>Caryophyllales</taxon>
        <taxon>Cactineae</taxon>
        <taxon>Cactaceae</taxon>
        <taxon>Opuntioideae</taxon>
        <taxon>Opuntia</taxon>
    </lineage>
</organism>
<feature type="region of interest" description="Disordered" evidence="4">
    <location>
        <begin position="1"/>
        <end position="20"/>
    </location>
</feature>
<feature type="domain" description="RRM" evidence="5">
    <location>
        <begin position="287"/>
        <end position="364"/>
    </location>
</feature>
<dbReference type="SMART" id="SM00360">
    <property type="entry name" value="RRM"/>
    <property type="match status" value="3"/>
</dbReference>
<name>A0A7C8YU07_OPUST</name>
<keyword evidence="2 3" id="KW-0694">RNA-binding</keyword>
<dbReference type="AlphaFoldDB" id="A0A7C8YU07"/>
<feature type="domain" description="RRM" evidence="5">
    <location>
        <begin position="183"/>
        <end position="260"/>
    </location>
</feature>
<accession>A0A7C8YU07</accession>
<dbReference type="InterPro" id="IPR035979">
    <property type="entry name" value="RBD_domain_sf"/>
</dbReference>
<dbReference type="EMBL" id="GISG01055420">
    <property type="protein sequence ID" value="MBA4626193.1"/>
    <property type="molecule type" value="Transcribed_RNA"/>
</dbReference>
<evidence type="ECO:0000256" key="4">
    <source>
        <dbReference type="SAM" id="MobiDB-lite"/>
    </source>
</evidence>